<dbReference type="GO" id="GO:0017168">
    <property type="term" value="F:5-oxoprolinase (ATP-hydrolyzing) activity"/>
    <property type="evidence" value="ECO:0007669"/>
    <property type="project" value="TreeGrafter"/>
</dbReference>
<dbReference type="EC" id="3.5.2.14" evidence="2"/>
<dbReference type="Proteomes" id="UP000582231">
    <property type="component" value="Unassembled WGS sequence"/>
</dbReference>
<gene>
    <name evidence="2" type="ORF">BJ958_004278</name>
</gene>
<dbReference type="RefSeq" id="WP_179728873.1">
    <property type="nucleotide sequence ID" value="NZ_BAABEF010000001.1"/>
</dbReference>
<keyword evidence="3" id="KW-1185">Reference proteome</keyword>
<dbReference type="Pfam" id="PF02538">
    <property type="entry name" value="Hydantoinase_B"/>
    <property type="match status" value="1"/>
</dbReference>
<evidence type="ECO:0000313" key="3">
    <source>
        <dbReference type="Proteomes" id="UP000582231"/>
    </source>
</evidence>
<proteinExistence type="predicted"/>
<accession>A0A852S1M7</accession>
<name>A0A852S1M7_9ACTN</name>
<dbReference type="GO" id="GO:0047423">
    <property type="term" value="F:N-methylhydantoinase (ATP-hydrolyzing) activity"/>
    <property type="evidence" value="ECO:0007669"/>
    <property type="project" value="UniProtKB-EC"/>
</dbReference>
<dbReference type="PANTHER" id="PTHR11365">
    <property type="entry name" value="5-OXOPROLINASE RELATED"/>
    <property type="match status" value="1"/>
</dbReference>
<evidence type="ECO:0000259" key="1">
    <source>
        <dbReference type="Pfam" id="PF02538"/>
    </source>
</evidence>
<dbReference type="EMBL" id="JACCBF010000001">
    <property type="protein sequence ID" value="NYD32732.1"/>
    <property type="molecule type" value="Genomic_DNA"/>
</dbReference>
<evidence type="ECO:0000313" key="2">
    <source>
        <dbReference type="EMBL" id="NYD32732.1"/>
    </source>
</evidence>
<organism evidence="2 3">
    <name type="scientific">Nocardioides kongjuensis</name>
    <dbReference type="NCBI Taxonomy" id="349522"/>
    <lineage>
        <taxon>Bacteria</taxon>
        <taxon>Bacillati</taxon>
        <taxon>Actinomycetota</taxon>
        <taxon>Actinomycetes</taxon>
        <taxon>Propionibacteriales</taxon>
        <taxon>Nocardioidaceae</taxon>
        <taxon>Nocardioides</taxon>
    </lineage>
</organism>
<keyword evidence="2" id="KW-0378">Hydrolase</keyword>
<protein>
    <submittedName>
        <fullName evidence="2">N-methylhydantoinase B</fullName>
        <ecNumber evidence="2">3.5.2.14</ecNumber>
    </submittedName>
</protein>
<dbReference type="AlphaFoldDB" id="A0A852S1M7"/>
<sequence length="535" mass="57205">MSRDVITTEIVRNLFQSAAEDMHAALVRSAYQPLLYENQDAAVALLDVNADVLGQSSGLPLFLGNLDEAVKETLRQRGRAANSTDWLAPGDVVCLNDPYIQGTHVNDMTLFAPVHIEGEIVGYVAARGDVTDLGGRDPGGGTETTEVYQEGLRLGPVKIANAAGPVEDVLDIIRRNSRSRELVVGDLNAMIAACRIGHRRMTEIITRFGLSMVETCRDEIFRQSMLADLETVRRVPDGIYVGEGLMDNDGIELDQPVPVRLRVEIRGDRMIVDLTDSPAATRGPINCGRAQTVAAVRVAYKLLFAPERAFDGGCFRNLDVLTRPGTVHHAVEPAACGWYYSSLGMLIDLFVSAFADVLPEQVTAAQFGDSMISYFAGPGRDEGDPPYLCVEAHAGGWGASAGSDGASGVINVINGSFRNTPVEAIEARYPLTLLEYGIRRGSGGAGEHPGGDGIVRRYRIDEPTRLYLWMDRSRTPGWGLRGGESGLPPRVEIAGSVQRDDLLKTNGLQLAAGDTVSILTGGGGGFGAPAPAGAS</sequence>
<feature type="domain" description="Hydantoinase B/oxoprolinase" evidence="1">
    <location>
        <begin position="4"/>
        <end position="529"/>
    </location>
</feature>
<reference evidence="2 3" key="1">
    <citation type="submission" date="2020-07" db="EMBL/GenBank/DDBJ databases">
        <title>Sequencing the genomes of 1000 actinobacteria strains.</title>
        <authorList>
            <person name="Klenk H.-P."/>
        </authorList>
    </citation>
    <scope>NUCLEOTIDE SEQUENCE [LARGE SCALE GENOMIC DNA]</scope>
    <source>
        <strain evidence="2 3">DSM 19082</strain>
    </source>
</reference>
<dbReference type="GO" id="GO:0005829">
    <property type="term" value="C:cytosol"/>
    <property type="evidence" value="ECO:0007669"/>
    <property type="project" value="TreeGrafter"/>
</dbReference>
<dbReference type="InterPro" id="IPR045079">
    <property type="entry name" value="Oxoprolinase-like"/>
</dbReference>
<comment type="caution">
    <text evidence="2">The sequence shown here is derived from an EMBL/GenBank/DDBJ whole genome shotgun (WGS) entry which is preliminary data.</text>
</comment>
<dbReference type="PANTHER" id="PTHR11365:SF23">
    <property type="entry name" value="HYPOTHETICAL 5-OXOPROLINASE (EUROFUNG)-RELATED"/>
    <property type="match status" value="1"/>
</dbReference>
<dbReference type="GO" id="GO:0006749">
    <property type="term" value="P:glutathione metabolic process"/>
    <property type="evidence" value="ECO:0007669"/>
    <property type="project" value="TreeGrafter"/>
</dbReference>
<dbReference type="InterPro" id="IPR003692">
    <property type="entry name" value="Hydantoinase_B"/>
</dbReference>